<name>A0A941CYR8_9CAUL</name>
<dbReference type="RefSeq" id="WP_215338730.1">
    <property type="nucleotide sequence ID" value="NZ_JAGSGD010000001.1"/>
</dbReference>
<dbReference type="EMBL" id="JAGSGD010000001">
    <property type="protein sequence ID" value="MBR7618792.1"/>
    <property type="molecule type" value="Genomic_DNA"/>
</dbReference>
<dbReference type="InterPro" id="IPR029058">
    <property type="entry name" value="AB_hydrolase_fold"/>
</dbReference>
<dbReference type="Pfam" id="PF20434">
    <property type="entry name" value="BD-FAE"/>
    <property type="match status" value="1"/>
</dbReference>
<keyword evidence="1 4" id="KW-0378">Hydrolase</keyword>
<evidence type="ECO:0000313" key="4">
    <source>
        <dbReference type="EMBL" id="MBR7618792.1"/>
    </source>
</evidence>
<dbReference type="Gene3D" id="3.40.50.1820">
    <property type="entry name" value="alpha/beta hydrolase"/>
    <property type="match status" value="1"/>
</dbReference>
<evidence type="ECO:0000256" key="2">
    <source>
        <dbReference type="SAM" id="SignalP"/>
    </source>
</evidence>
<evidence type="ECO:0000256" key="1">
    <source>
        <dbReference type="ARBA" id="ARBA00022801"/>
    </source>
</evidence>
<comment type="caution">
    <text evidence="4">The sequence shown here is derived from an EMBL/GenBank/DDBJ whole genome shotgun (WGS) entry which is preliminary data.</text>
</comment>
<keyword evidence="5" id="KW-1185">Reference proteome</keyword>
<dbReference type="SUPFAM" id="SSF53474">
    <property type="entry name" value="alpha/beta-Hydrolases"/>
    <property type="match status" value="1"/>
</dbReference>
<organism evidence="4 5">
    <name type="scientific">Phenylobacterium glaciei</name>
    <dbReference type="NCBI Taxonomy" id="2803784"/>
    <lineage>
        <taxon>Bacteria</taxon>
        <taxon>Pseudomonadati</taxon>
        <taxon>Pseudomonadota</taxon>
        <taxon>Alphaproteobacteria</taxon>
        <taxon>Caulobacterales</taxon>
        <taxon>Caulobacteraceae</taxon>
        <taxon>Phenylobacterium</taxon>
    </lineage>
</organism>
<dbReference type="Proteomes" id="UP000622580">
    <property type="component" value="Unassembled WGS sequence"/>
</dbReference>
<evidence type="ECO:0000313" key="5">
    <source>
        <dbReference type="Proteomes" id="UP000622580"/>
    </source>
</evidence>
<dbReference type="AlphaFoldDB" id="A0A941CYR8"/>
<dbReference type="PROSITE" id="PS51257">
    <property type="entry name" value="PROKAR_LIPOPROTEIN"/>
    <property type="match status" value="1"/>
</dbReference>
<dbReference type="GO" id="GO:0016787">
    <property type="term" value="F:hydrolase activity"/>
    <property type="evidence" value="ECO:0007669"/>
    <property type="project" value="UniProtKB-KW"/>
</dbReference>
<evidence type="ECO:0000259" key="3">
    <source>
        <dbReference type="Pfam" id="PF20434"/>
    </source>
</evidence>
<proteinExistence type="predicted"/>
<feature type="signal peptide" evidence="2">
    <location>
        <begin position="1"/>
        <end position="19"/>
    </location>
</feature>
<feature type="chain" id="PRO_5037659184" evidence="2">
    <location>
        <begin position="20"/>
        <end position="289"/>
    </location>
</feature>
<dbReference type="InterPro" id="IPR050300">
    <property type="entry name" value="GDXG_lipolytic_enzyme"/>
</dbReference>
<sequence>MKPVLGLVLAATVAGCAHAGPISYSDLLGRERPHADVRIAYGALPLQYGELWLPKGKGPYPLVVMIHGGCWLADLPGTELMDYVSDDLRKDGVAVWNLEYRRIGHDGGGWPGTFTDVAAGADHVRELAKTYRLDLNNVVFAGHSAGGHLALWASKASPLRGENPFLPKGAVSLAGIIDLAAYRETGPDACGGPGTIDALTGALFRKTKDLYGGLSPAAMLPLGVPQAVISGELDPIVPPRFGAAYAASAKAAGDPVTALNLKGAGHFELIDPKAPAWAVIKAQIKSLLD</sequence>
<keyword evidence="2" id="KW-0732">Signal</keyword>
<dbReference type="PANTHER" id="PTHR48081:SF33">
    <property type="entry name" value="KYNURENINE FORMAMIDASE"/>
    <property type="match status" value="1"/>
</dbReference>
<protein>
    <submittedName>
        <fullName evidence="4">Alpha/beta hydrolase</fullName>
    </submittedName>
</protein>
<gene>
    <name evidence="4" type="ORF">JKL49_05265</name>
</gene>
<dbReference type="InterPro" id="IPR049492">
    <property type="entry name" value="BD-FAE-like_dom"/>
</dbReference>
<accession>A0A941CYR8</accession>
<reference evidence="4" key="1">
    <citation type="submission" date="2021-04" db="EMBL/GenBank/DDBJ databases">
        <title>Draft genome assembly of strain Phenylobacterium sp. 20VBR1 using MiniION and Illumina platforms.</title>
        <authorList>
            <person name="Thomas F.A."/>
            <person name="Krishnan K.P."/>
            <person name="Sinha R.K."/>
        </authorList>
    </citation>
    <scope>NUCLEOTIDE SEQUENCE</scope>
    <source>
        <strain evidence="4">20VBR1</strain>
    </source>
</reference>
<dbReference type="PANTHER" id="PTHR48081">
    <property type="entry name" value="AB HYDROLASE SUPERFAMILY PROTEIN C4A8.06C"/>
    <property type="match status" value="1"/>
</dbReference>
<feature type="domain" description="BD-FAE-like" evidence="3">
    <location>
        <begin position="53"/>
        <end position="240"/>
    </location>
</feature>